<dbReference type="InterPro" id="IPR014026">
    <property type="entry name" value="UDP-Glc/GDP-Man_DH_dimer"/>
</dbReference>
<sequence length="123" mass="14265">MIRGYQQVYNAEVRIRRTDARTAEMAKYMENCFLALKVSFCNEFYDIAGAHGIDYNELREVWLEDPRIGRSHTFVYEDSRGYGGKCLPKDVHALISMADEKEVNADLMKSVQRKNSDLRASFE</sequence>
<organism evidence="2 3">
    <name type="scientific">Paenibacillus alginolyticus</name>
    <dbReference type="NCBI Taxonomy" id="59839"/>
    <lineage>
        <taxon>Bacteria</taxon>
        <taxon>Bacillati</taxon>
        <taxon>Bacillota</taxon>
        <taxon>Bacilli</taxon>
        <taxon>Bacillales</taxon>
        <taxon>Paenibacillaceae</taxon>
        <taxon>Paenibacillus</taxon>
    </lineage>
</organism>
<dbReference type="EMBL" id="JAMDMX010000042">
    <property type="protein sequence ID" value="MCY9693878.1"/>
    <property type="molecule type" value="Genomic_DNA"/>
</dbReference>
<feature type="domain" description="UDP-glucose/GDP-mannose dehydrogenase dimerisation" evidence="1">
    <location>
        <begin position="21"/>
        <end position="116"/>
    </location>
</feature>
<dbReference type="Gene3D" id="1.20.5.100">
    <property type="entry name" value="Cytochrome c1, transmembrane anchor, C-terminal"/>
    <property type="match status" value="1"/>
</dbReference>
<protein>
    <recommendedName>
        <fullName evidence="1">UDP-glucose/GDP-mannose dehydrogenase dimerisation domain-containing protein</fullName>
    </recommendedName>
</protein>
<keyword evidence="3" id="KW-1185">Reference proteome</keyword>
<reference evidence="2 3" key="1">
    <citation type="submission" date="2022-05" db="EMBL/GenBank/DDBJ databases">
        <title>Genome Sequencing of Bee-Associated Microbes.</title>
        <authorList>
            <person name="Dunlap C."/>
        </authorList>
    </citation>
    <scope>NUCLEOTIDE SEQUENCE [LARGE SCALE GENOMIC DNA]</scope>
    <source>
        <strain evidence="2 3">NRRL B-14421</strain>
    </source>
</reference>
<dbReference type="Proteomes" id="UP001527099">
    <property type="component" value="Unassembled WGS sequence"/>
</dbReference>
<accession>A0ABT4GCH8</accession>
<gene>
    <name evidence="2" type="ORF">M5X19_13350</name>
</gene>
<evidence type="ECO:0000313" key="3">
    <source>
        <dbReference type="Proteomes" id="UP001527099"/>
    </source>
</evidence>
<proteinExistence type="predicted"/>
<name>A0ABT4GCH8_9BACL</name>
<comment type="caution">
    <text evidence="2">The sequence shown here is derived from an EMBL/GenBank/DDBJ whole genome shotgun (WGS) entry which is preliminary data.</text>
</comment>
<dbReference type="SUPFAM" id="SSF48179">
    <property type="entry name" value="6-phosphogluconate dehydrogenase C-terminal domain-like"/>
    <property type="match status" value="1"/>
</dbReference>
<dbReference type="Gene3D" id="3.40.50.720">
    <property type="entry name" value="NAD(P)-binding Rossmann-like Domain"/>
    <property type="match status" value="1"/>
</dbReference>
<dbReference type="RefSeq" id="WP_029199445.1">
    <property type="nucleotide sequence ID" value="NZ_JAMDMW010000214.1"/>
</dbReference>
<dbReference type="PANTHER" id="PTHR43750">
    <property type="entry name" value="UDP-GLUCOSE 6-DEHYDROGENASE TUAD"/>
    <property type="match status" value="1"/>
</dbReference>
<evidence type="ECO:0000313" key="2">
    <source>
        <dbReference type="EMBL" id="MCY9693878.1"/>
    </source>
</evidence>
<dbReference type="PANTHER" id="PTHR43750:SF3">
    <property type="entry name" value="UDP-GLUCOSE 6-DEHYDROGENASE TUAD"/>
    <property type="match status" value="1"/>
</dbReference>
<evidence type="ECO:0000259" key="1">
    <source>
        <dbReference type="Pfam" id="PF00984"/>
    </source>
</evidence>
<dbReference type="InterPro" id="IPR008927">
    <property type="entry name" value="6-PGluconate_DH-like_C_sf"/>
</dbReference>
<dbReference type="Pfam" id="PF00984">
    <property type="entry name" value="UDPG_MGDP_dh"/>
    <property type="match status" value="1"/>
</dbReference>